<organism evidence="7 8">
    <name type="scientific">Seminavis robusta</name>
    <dbReference type="NCBI Taxonomy" id="568900"/>
    <lineage>
        <taxon>Eukaryota</taxon>
        <taxon>Sar</taxon>
        <taxon>Stramenopiles</taxon>
        <taxon>Ochrophyta</taxon>
        <taxon>Bacillariophyta</taxon>
        <taxon>Bacillariophyceae</taxon>
        <taxon>Bacillariophycidae</taxon>
        <taxon>Naviculales</taxon>
        <taxon>Naviculaceae</taxon>
        <taxon>Seminavis</taxon>
    </lineage>
</organism>
<keyword evidence="2 6" id="KW-0812">Transmembrane</keyword>
<evidence type="ECO:0000256" key="3">
    <source>
        <dbReference type="ARBA" id="ARBA00022989"/>
    </source>
</evidence>
<feature type="transmembrane region" description="Helical" evidence="6">
    <location>
        <begin position="286"/>
        <end position="309"/>
    </location>
</feature>
<feature type="region of interest" description="Disordered" evidence="5">
    <location>
        <begin position="419"/>
        <end position="444"/>
    </location>
</feature>
<keyword evidence="3 6" id="KW-1133">Transmembrane helix</keyword>
<dbReference type="GO" id="GO:0007189">
    <property type="term" value="P:adenylate cyclase-activating G protein-coupled receptor signaling pathway"/>
    <property type="evidence" value="ECO:0007669"/>
    <property type="project" value="TreeGrafter"/>
</dbReference>
<feature type="transmembrane region" description="Helical" evidence="6">
    <location>
        <begin position="200"/>
        <end position="222"/>
    </location>
</feature>
<evidence type="ECO:0000313" key="8">
    <source>
        <dbReference type="Proteomes" id="UP001153069"/>
    </source>
</evidence>
<dbReference type="SUPFAM" id="SSF81321">
    <property type="entry name" value="Family A G protein-coupled receptor-like"/>
    <property type="match status" value="1"/>
</dbReference>
<dbReference type="PANTHER" id="PTHR23112:SF0">
    <property type="entry name" value="TRANSMEMBRANE PROTEIN 116"/>
    <property type="match status" value="1"/>
</dbReference>
<feature type="transmembrane region" description="Helical" evidence="6">
    <location>
        <begin position="137"/>
        <end position="157"/>
    </location>
</feature>
<gene>
    <name evidence="7" type="ORF">SEMRO_7_G005960.1</name>
</gene>
<evidence type="ECO:0000256" key="6">
    <source>
        <dbReference type="SAM" id="Phobius"/>
    </source>
</evidence>
<dbReference type="Gene3D" id="1.20.1070.10">
    <property type="entry name" value="Rhodopsin 7-helix transmembrane proteins"/>
    <property type="match status" value="1"/>
</dbReference>
<evidence type="ECO:0000256" key="1">
    <source>
        <dbReference type="ARBA" id="ARBA00004141"/>
    </source>
</evidence>
<name>A0A9N8D7I5_9STRA</name>
<evidence type="ECO:0000313" key="7">
    <source>
        <dbReference type="EMBL" id="CAB9496626.1"/>
    </source>
</evidence>
<accession>A0A9N8D7I5</accession>
<protein>
    <recommendedName>
        <fullName evidence="9">G-protein coupled receptors family 2 profile 2 domain-containing protein</fullName>
    </recommendedName>
</protein>
<evidence type="ECO:0000256" key="5">
    <source>
        <dbReference type="SAM" id="MobiDB-lite"/>
    </source>
</evidence>
<feature type="transmembrane region" description="Helical" evidence="6">
    <location>
        <begin position="46"/>
        <end position="65"/>
    </location>
</feature>
<reference evidence="7" key="1">
    <citation type="submission" date="2020-06" db="EMBL/GenBank/DDBJ databases">
        <authorList>
            <consortium name="Plant Systems Biology data submission"/>
        </authorList>
    </citation>
    <scope>NUCLEOTIDE SEQUENCE</scope>
    <source>
        <strain evidence="7">D6</strain>
    </source>
</reference>
<dbReference type="GO" id="GO:0005886">
    <property type="term" value="C:plasma membrane"/>
    <property type="evidence" value="ECO:0007669"/>
    <property type="project" value="TreeGrafter"/>
</dbReference>
<sequence>MSSGSDFAKLIALSPKVTGSISLVCSALLINHVTRTPGQIQKVSNRILLGVAISDALYTFVTPFLSTWMVPPNVVDANGNMVEIYGAAGTQATCTAQGFLDNFSSKSSWMYNAELAVVYLVLVKFRQGEEYLKNYELCLHAIPLFLGLFAAILPLPYQAYNATGGWLCWVAESPLGCSEHPTVSCDRGANWRTLRFYTGYLPLFITQIIVALAMIMVYWTVYSAERAGDRYSGGRNRTQSRRVALRCTLYVLSFEITWFFALFTAVRDEILAGRDKENDLVADQDPFFYLNLLLLPTYGIWSSIAYFALPFFKNRADHKHDWSCCQTFMYTIWPQGNNTRRNWDRGVSTTRSPWSRLKSSRFISTRLSTAFRTPTIINESQQQSQQSQAQVSFDYDAAEAARMSDDDNTKGEEAFGGEEYEYEEEGDTNSREQAPGGTDDHHGNTAEIFSDEEDPAVLVLVQAQEGAGVLDEHDLTRRKTEVQSIIDEAKTTGVRPSLTVLREALALGIIEVPDDTGKSEAT</sequence>
<dbReference type="EMBL" id="CAICTM010000007">
    <property type="protein sequence ID" value="CAB9496626.1"/>
    <property type="molecule type" value="Genomic_DNA"/>
</dbReference>
<dbReference type="PANTHER" id="PTHR23112">
    <property type="entry name" value="G PROTEIN-COUPLED RECEPTOR 157-RELATED"/>
    <property type="match status" value="1"/>
</dbReference>
<comment type="subcellular location">
    <subcellularLocation>
        <location evidence="1">Membrane</location>
        <topology evidence="1">Multi-pass membrane protein</topology>
    </subcellularLocation>
</comment>
<feature type="transmembrane region" description="Helical" evidence="6">
    <location>
        <begin position="243"/>
        <end position="266"/>
    </location>
</feature>
<keyword evidence="8" id="KW-1185">Reference proteome</keyword>
<dbReference type="AlphaFoldDB" id="A0A9N8D7I5"/>
<evidence type="ECO:0000256" key="2">
    <source>
        <dbReference type="ARBA" id="ARBA00022692"/>
    </source>
</evidence>
<comment type="caution">
    <text evidence="7">The sequence shown here is derived from an EMBL/GenBank/DDBJ whole genome shotgun (WGS) entry which is preliminary data.</text>
</comment>
<feature type="transmembrane region" description="Helical" evidence="6">
    <location>
        <begin position="109"/>
        <end position="125"/>
    </location>
</feature>
<evidence type="ECO:0008006" key="9">
    <source>
        <dbReference type="Google" id="ProtNLM"/>
    </source>
</evidence>
<keyword evidence="4 6" id="KW-0472">Membrane</keyword>
<evidence type="ECO:0000256" key="4">
    <source>
        <dbReference type="ARBA" id="ARBA00023136"/>
    </source>
</evidence>
<dbReference type="GO" id="GO:0004930">
    <property type="term" value="F:G protein-coupled receptor activity"/>
    <property type="evidence" value="ECO:0007669"/>
    <property type="project" value="TreeGrafter"/>
</dbReference>
<feature type="transmembrane region" description="Helical" evidence="6">
    <location>
        <begin position="12"/>
        <end position="34"/>
    </location>
</feature>
<proteinExistence type="predicted"/>
<dbReference type="Proteomes" id="UP001153069">
    <property type="component" value="Unassembled WGS sequence"/>
</dbReference>